<feature type="compositionally biased region" description="Polar residues" evidence="1">
    <location>
        <begin position="10"/>
        <end position="23"/>
    </location>
</feature>
<gene>
    <name evidence="2" type="ORF">EMPG_16827</name>
</gene>
<evidence type="ECO:0000313" key="3">
    <source>
        <dbReference type="Proteomes" id="UP000053573"/>
    </source>
</evidence>
<comment type="caution">
    <text evidence="2">The sequence shown here is derived from an EMBL/GenBank/DDBJ whole genome shotgun (WGS) entry which is preliminary data.</text>
</comment>
<feature type="compositionally biased region" description="Low complexity" evidence="1">
    <location>
        <begin position="220"/>
        <end position="232"/>
    </location>
</feature>
<evidence type="ECO:0000256" key="1">
    <source>
        <dbReference type="SAM" id="MobiDB-lite"/>
    </source>
</evidence>
<feature type="compositionally biased region" description="Low complexity" evidence="1">
    <location>
        <begin position="89"/>
        <end position="98"/>
    </location>
</feature>
<reference evidence="3" key="1">
    <citation type="journal article" date="2015" name="PLoS Genet.">
        <title>The dynamic genome and transcriptome of the human fungal pathogen Blastomyces and close relative Emmonsia.</title>
        <authorList>
            <person name="Munoz J.F."/>
            <person name="Gauthier G.M."/>
            <person name="Desjardins C.A."/>
            <person name="Gallo J.E."/>
            <person name="Holder J."/>
            <person name="Sullivan T.D."/>
            <person name="Marty A.J."/>
            <person name="Carmen J.C."/>
            <person name="Chen Z."/>
            <person name="Ding L."/>
            <person name="Gujja S."/>
            <person name="Magrini V."/>
            <person name="Misas E."/>
            <person name="Mitreva M."/>
            <person name="Priest M."/>
            <person name="Saif S."/>
            <person name="Whiston E.A."/>
            <person name="Young S."/>
            <person name="Zeng Q."/>
            <person name="Goldman W.E."/>
            <person name="Mardis E.R."/>
            <person name="Taylor J.W."/>
            <person name="McEwen J.G."/>
            <person name="Clay O.K."/>
            <person name="Klein B.S."/>
            <person name="Cuomo C.A."/>
        </authorList>
    </citation>
    <scope>NUCLEOTIDE SEQUENCE [LARGE SCALE GENOMIC DNA]</scope>
    <source>
        <strain evidence="3">UAMH 139</strain>
    </source>
</reference>
<feature type="region of interest" description="Disordered" evidence="1">
    <location>
        <begin position="1"/>
        <end position="253"/>
    </location>
</feature>
<accession>A0A0H1B9C4</accession>
<dbReference type="AlphaFoldDB" id="A0A0H1B9C4"/>
<dbReference type="EMBL" id="LDEV01002771">
    <property type="protein sequence ID" value="KLJ07703.1"/>
    <property type="molecule type" value="Genomic_DNA"/>
</dbReference>
<dbReference type="OrthoDB" id="4188738at2759"/>
<name>A0A0H1B9C4_9EURO</name>
<organism evidence="2 3">
    <name type="scientific">Blastomyces silverae</name>
    <dbReference type="NCBI Taxonomy" id="2060906"/>
    <lineage>
        <taxon>Eukaryota</taxon>
        <taxon>Fungi</taxon>
        <taxon>Dikarya</taxon>
        <taxon>Ascomycota</taxon>
        <taxon>Pezizomycotina</taxon>
        <taxon>Eurotiomycetes</taxon>
        <taxon>Eurotiomycetidae</taxon>
        <taxon>Onygenales</taxon>
        <taxon>Ajellomycetaceae</taxon>
        <taxon>Blastomyces</taxon>
    </lineage>
</organism>
<evidence type="ECO:0000313" key="2">
    <source>
        <dbReference type="EMBL" id="KLJ07703.1"/>
    </source>
</evidence>
<feature type="compositionally biased region" description="Polar residues" evidence="1">
    <location>
        <begin position="143"/>
        <end position="157"/>
    </location>
</feature>
<dbReference type="Proteomes" id="UP000053573">
    <property type="component" value="Unassembled WGS sequence"/>
</dbReference>
<sequence length="253" mass="26954">MGQPIRTGDTPPSSGCSVQANCDSSDRSEGQRSTPEGGHYWSIPSLPQTLRREEGAEDEREPSGSISPQEIQAPHADGPAPARTDRTRGPGTTTTGTRHPPPWYSFDDSYVDARPNESQDNRGRNEREPESPRPRPTDTRTNQVNGSPDSTRPNPSEGSLEGSVPNTPQREGHGQGNGNTPNGEIDDNYIWEEPFIPSGIPTPQSERQGGLGGTPNNQINGNGSVNSVSSDENSSDDGESNPGPESHVSAASH</sequence>
<keyword evidence="3" id="KW-1185">Reference proteome</keyword>
<protein>
    <submittedName>
        <fullName evidence="2">Uncharacterized protein</fullName>
    </submittedName>
</protein>
<proteinExistence type="predicted"/>
<feature type="compositionally biased region" description="Basic and acidic residues" evidence="1">
    <location>
        <begin position="114"/>
        <end position="138"/>
    </location>
</feature>